<name>A0ABR0K2D2_9EURO</name>
<dbReference type="PANTHER" id="PTHR46622">
    <property type="entry name" value="DNA-DEPENDENT METALLOPROTEASE WSS1"/>
    <property type="match status" value="1"/>
</dbReference>
<sequence>MALRPPNTELDALIVQYQHLTNHPRGEEALFTLRKIGSMVKPIMRQRGWQVGTLAEFFPDQTNLLGLNINSGQKIQLRLRYPGDSNQFLPLEDVLDTMLHELCHNVIGPHNAQFHALWDQLRDEQQALARKGYTGEGFLGRGQQVGGRRLPLHEASRLARQAAEQRRLAAERTKGSGQRLGGMGIVRGQDPRRVIADVVERRLRIERGCASGTAAGDRVARDDNTKGVQVTTTQAGPEDENEATMMQAYIDLIQEDEREKFGGYYAPPSAENPAGSRGRGNRSDVEPKVKPLVEQQQEIEKEIRKQKQKQTPTPTTLTHRQPSDPPTPQPGARPTPTLHQQRPLSKPAAPQPGQRPQPPSTPILQPETQPPIDTWTCEICTLVNTMSYLTCDACGIERPSSISAAINRSASASPSTSDQLRSTSTRRQRETPNALKPKSNAYDSIQRFSAERAEKVNRGPLGWKCAGCGNFMEAEWWTCARCGRMKENS</sequence>
<feature type="compositionally biased region" description="Polar residues" evidence="5">
    <location>
        <begin position="226"/>
        <end position="235"/>
    </location>
</feature>
<keyword evidence="1" id="KW-0479">Metal-binding</keyword>
<accession>A0ABR0K2D2</accession>
<proteinExistence type="predicted"/>
<dbReference type="SMART" id="SM00547">
    <property type="entry name" value="ZnF_RBZ"/>
    <property type="match status" value="2"/>
</dbReference>
<feature type="compositionally biased region" description="Pro residues" evidence="5">
    <location>
        <begin position="349"/>
        <end position="361"/>
    </location>
</feature>
<feature type="compositionally biased region" description="Low complexity" evidence="5">
    <location>
        <begin position="406"/>
        <end position="415"/>
    </location>
</feature>
<dbReference type="PROSITE" id="PS51397">
    <property type="entry name" value="WLM"/>
    <property type="match status" value="1"/>
</dbReference>
<dbReference type="PROSITE" id="PS01358">
    <property type="entry name" value="ZF_RANBP2_1"/>
    <property type="match status" value="1"/>
</dbReference>
<evidence type="ECO:0000256" key="1">
    <source>
        <dbReference type="ARBA" id="ARBA00022723"/>
    </source>
</evidence>
<evidence type="ECO:0000313" key="9">
    <source>
        <dbReference type="Proteomes" id="UP001345013"/>
    </source>
</evidence>
<evidence type="ECO:0000256" key="5">
    <source>
        <dbReference type="SAM" id="MobiDB-lite"/>
    </source>
</evidence>
<dbReference type="SUPFAM" id="SSF90209">
    <property type="entry name" value="Ran binding protein zinc finger-like"/>
    <property type="match status" value="1"/>
</dbReference>
<feature type="region of interest" description="Disordered" evidence="5">
    <location>
        <begin position="212"/>
        <end position="243"/>
    </location>
</feature>
<feature type="compositionally biased region" description="Pro residues" evidence="5">
    <location>
        <begin position="323"/>
        <end position="333"/>
    </location>
</feature>
<protein>
    <submittedName>
        <fullName evidence="8">Uncharacterized protein</fullName>
    </submittedName>
</protein>
<evidence type="ECO:0000313" key="8">
    <source>
        <dbReference type="EMBL" id="KAK5083264.1"/>
    </source>
</evidence>
<comment type="caution">
    <text evidence="8">The sequence shown here is derived from an EMBL/GenBank/DDBJ whole genome shotgun (WGS) entry which is preliminary data.</text>
</comment>
<evidence type="ECO:0000256" key="4">
    <source>
        <dbReference type="PROSITE-ProRule" id="PRU00322"/>
    </source>
</evidence>
<feature type="domain" description="RanBP2-type" evidence="6">
    <location>
        <begin position="371"/>
        <end position="400"/>
    </location>
</feature>
<keyword evidence="2 4" id="KW-0863">Zinc-finger</keyword>
<dbReference type="InterPro" id="IPR001876">
    <property type="entry name" value="Znf_RanBP2"/>
</dbReference>
<dbReference type="PROSITE" id="PS50199">
    <property type="entry name" value="ZF_RANBP2_2"/>
    <property type="match status" value="1"/>
</dbReference>
<feature type="compositionally biased region" description="Polar residues" evidence="5">
    <location>
        <begin position="416"/>
        <end position="425"/>
    </location>
</feature>
<dbReference type="Gene3D" id="2.30.30.380">
    <property type="entry name" value="Zn-finger domain of Sec23/24"/>
    <property type="match status" value="1"/>
</dbReference>
<dbReference type="InterPro" id="IPR013536">
    <property type="entry name" value="WLM_dom"/>
</dbReference>
<dbReference type="Pfam" id="PF08325">
    <property type="entry name" value="WLM"/>
    <property type="match status" value="1"/>
</dbReference>
<dbReference type="InterPro" id="IPR053000">
    <property type="entry name" value="WSS1-like_metalloprotease"/>
</dbReference>
<evidence type="ECO:0000256" key="2">
    <source>
        <dbReference type="ARBA" id="ARBA00022771"/>
    </source>
</evidence>
<gene>
    <name evidence="8" type="ORF">LTR24_007827</name>
</gene>
<evidence type="ECO:0000259" key="7">
    <source>
        <dbReference type="PROSITE" id="PS51397"/>
    </source>
</evidence>
<feature type="domain" description="WLM" evidence="7">
    <location>
        <begin position="5"/>
        <end position="204"/>
    </location>
</feature>
<dbReference type="InterPro" id="IPR036443">
    <property type="entry name" value="Znf_RanBP2_sf"/>
</dbReference>
<keyword evidence="3" id="KW-0862">Zinc</keyword>
<feature type="region of interest" description="Disordered" evidence="5">
    <location>
        <begin position="301"/>
        <end position="370"/>
    </location>
</feature>
<feature type="region of interest" description="Disordered" evidence="5">
    <location>
        <begin position="262"/>
        <end position="289"/>
    </location>
</feature>
<evidence type="ECO:0000259" key="6">
    <source>
        <dbReference type="PROSITE" id="PS50199"/>
    </source>
</evidence>
<dbReference type="EMBL" id="JAVRRG010000123">
    <property type="protein sequence ID" value="KAK5083264.1"/>
    <property type="molecule type" value="Genomic_DNA"/>
</dbReference>
<reference evidence="8 9" key="1">
    <citation type="submission" date="2023-08" db="EMBL/GenBank/DDBJ databases">
        <title>Black Yeasts Isolated from many extreme environments.</title>
        <authorList>
            <person name="Coleine C."/>
            <person name="Stajich J.E."/>
            <person name="Selbmann L."/>
        </authorList>
    </citation>
    <scope>NUCLEOTIDE SEQUENCE [LARGE SCALE GENOMIC DNA]</scope>
    <source>
        <strain evidence="8 9">CCFEE 5885</strain>
    </source>
</reference>
<organism evidence="8 9">
    <name type="scientific">Lithohypha guttulata</name>
    <dbReference type="NCBI Taxonomy" id="1690604"/>
    <lineage>
        <taxon>Eukaryota</taxon>
        <taxon>Fungi</taxon>
        <taxon>Dikarya</taxon>
        <taxon>Ascomycota</taxon>
        <taxon>Pezizomycotina</taxon>
        <taxon>Eurotiomycetes</taxon>
        <taxon>Chaetothyriomycetidae</taxon>
        <taxon>Chaetothyriales</taxon>
        <taxon>Trichomeriaceae</taxon>
        <taxon>Lithohypha</taxon>
    </lineage>
</organism>
<feature type="region of interest" description="Disordered" evidence="5">
    <location>
        <begin position="406"/>
        <end position="441"/>
    </location>
</feature>
<dbReference type="Proteomes" id="UP001345013">
    <property type="component" value="Unassembled WGS sequence"/>
</dbReference>
<dbReference type="PANTHER" id="PTHR46622:SF1">
    <property type="entry name" value="DNA-DEPENDENT METALLOPROTEASE WSS1"/>
    <property type="match status" value="1"/>
</dbReference>
<keyword evidence="9" id="KW-1185">Reference proteome</keyword>
<evidence type="ECO:0000256" key="3">
    <source>
        <dbReference type="ARBA" id="ARBA00022833"/>
    </source>
</evidence>